<dbReference type="Gene3D" id="3.90.245.10">
    <property type="entry name" value="Ribonucleoside hydrolase-like"/>
    <property type="match status" value="1"/>
</dbReference>
<evidence type="ECO:0000313" key="3">
    <source>
        <dbReference type="Proteomes" id="UP000639859"/>
    </source>
</evidence>
<accession>A0ABS0SYW4</accession>
<keyword evidence="3" id="KW-1185">Reference proteome</keyword>
<organism evidence="2 3">
    <name type="scientific">Caulobacter hibisci</name>
    <dbReference type="NCBI Taxonomy" id="2035993"/>
    <lineage>
        <taxon>Bacteria</taxon>
        <taxon>Pseudomonadati</taxon>
        <taxon>Pseudomonadota</taxon>
        <taxon>Alphaproteobacteria</taxon>
        <taxon>Caulobacterales</taxon>
        <taxon>Caulobacteraceae</taxon>
        <taxon>Caulobacter</taxon>
    </lineage>
</organism>
<dbReference type="RefSeq" id="WP_198576364.1">
    <property type="nucleotide sequence ID" value="NZ_JADWOX010000007.1"/>
</dbReference>
<reference evidence="2 3" key="1">
    <citation type="submission" date="2020-11" db="EMBL/GenBank/DDBJ databases">
        <title>genome sequence of strain KACC 18849.</title>
        <authorList>
            <person name="Gao J."/>
            <person name="Zhang X."/>
        </authorList>
    </citation>
    <scope>NUCLEOTIDE SEQUENCE [LARGE SCALE GENOMIC DNA]</scope>
    <source>
        <strain evidence="2 3">KACC 18849</strain>
    </source>
</reference>
<proteinExistence type="predicted"/>
<dbReference type="Pfam" id="PF05345">
    <property type="entry name" value="He_PIG"/>
    <property type="match status" value="1"/>
</dbReference>
<dbReference type="InterPro" id="IPR036452">
    <property type="entry name" value="Ribo_hydro-like"/>
</dbReference>
<dbReference type="EMBL" id="JADWOX010000007">
    <property type="protein sequence ID" value="MBI1684451.1"/>
    <property type="molecule type" value="Genomic_DNA"/>
</dbReference>
<name>A0ABS0SYW4_9CAUL</name>
<dbReference type="InterPro" id="IPR013783">
    <property type="entry name" value="Ig-like_fold"/>
</dbReference>
<gene>
    <name evidence="2" type="ORF">I4Q42_12305</name>
</gene>
<evidence type="ECO:0000259" key="1">
    <source>
        <dbReference type="Pfam" id="PF07632"/>
    </source>
</evidence>
<comment type="caution">
    <text evidence="2">The sequence shown here is derived from an EMBL/GenBank/DDBJ whole genome shotgun (WGS) entry which is preliminary data.</text>
</comment>
<sequence length="725" mass="76399">MPRSISAGIAGFRALSVGGAASAILAMSWMPPAATTGVAYNSAPMVTGGNAPYIFVITAGALPAGLTLNPATGAVTGTPTTAATYAFTIAVTDASGSASVATSIAVSAASAVMNLFITSDQDSVAGEERDDNLANALFLIDQDKFNIVGYVANAPDGLASSYDGLFLAYEADRPYLQARNPTATFKTKAQLAPLVYQGSQTDAPAAGYWTSGDTGYAAEHAAAQALIAAAVAYGSPSSSDPYQKLWVANIGGYTTLAQACYEAIQLGQQPDFLKRIRLIGSLTHNANVTLNSWTYLASNQWRTPSYGAGLFDDLWMVSWTGKGTAFTSQAGDTDAFWDTKVRPFGALGAYLEKVRANSGYTQRFPRGQDSAAWLWLREAMRLNSFDPADASNGLGPMQLYNTGAAWPYSQWTGGGTYPSSGIDTKYSPTHWAAPAPMSDSTSRSTINMTQWYALMEAAFAKCRPDYWTPDRITGTSWMAYAADQQDGAVGSSSLLAANALFTRYGVALLAQATAAKRPVKSQTSALAKPGMTFDGTDDELITTNAANVLAMLGGVNSNSRWFWMARIEKSNDTSTRYLKTIGSGATNRNYLYKSNDKASGVSDGTAGLVDTSRPVFNDTNGVLCMVIGGLDGTTEFGYFNDLPFSPSPTATIAAPTTSTALFALGSNGASNNYSSMVYIASGVVVGSQPTLDTVQRLTAWLSWEIYGDGRLCASGNPYKAARPAD</sequence>
<protein>
    <submittedName>
        <fullName evidence="2">Ig domain-containing protein</fullName>
    </submittedName>
</protein>
<dbReference type="Proteomes" id="UP000639859">
    <property type="component" value="Unassembled WGS sequence"/>
</dbReference>
<evidence type="ECO:0000313" key="2">
    <source>
        <dbReference type="EMBL" id="MBI1684451.1"/>
    </source>
</evidence>
<dbReference type="Pfam" id="PF07632">
    <property type="entry name" value="Sde182_NH-like"/>
    <property type="match status" value="1"/>
</dbReference>
<dbReference type="InterPro" id="IPR015919">
    <property type="entry name" value="Cadherin-like_sf"/>
</dbReference>
<feature type="domain" description="Cellulose-binding Sde182 nucleoside hydrolase-like" evidence="1">
    <location>
        <begin position="115"/>
        <end position="351"/>
    </location>
</feature>
<dbReference type="Gene3D" id="2.60.40.10">
    <property type="entry name" value="Immunoglobulins"/>
    <property type="match status" value="1"/>
</dbReference>
<dbReference type="InterPro" id="IPR011483">
    <property type="entry name" value="Sde182_NH-like"/>
</dbReference>
<dbReference type="SUPFAM" id="SSF49313">
    <property type="entry name" value="Cadherin-like"/>
    <property type="match status" value="1"/>
</dbReference>